<feature type="transmembrane region" description="Helical" evidence="6">
    <location>
        <begin position="130"/>
        <end position="151"/>
    </location>
</feature>
<protein>
    <recommendedName>
        <fullName evidence="9">MATE efflux family protein</fullName>
    </recommendedName>
</protein>
<dbReference type="AlphaFoldDB" id="A0AAV6IHZ8"/>
<dbReference type="Pfam" id="PF01554">
    <property type="entry name" value="MatE"/>
    <property type="match status" value="2"/>
</dbReference>
<dbReference type="GO" id="GO:0042910">
    <property type="term" value="F:xenobiotic transmembrane transporter activity"/>
    <property type="evidence" value="ECO:0007669"/>
    <property type="project" value="InterPro"/>
</dbReference>
<feature type="transmembrane region" description="Helical" evidence="6">
    <location>
        <begin position="172"/>
        <end position="194"/>
    </location>
</feature>
<dbReference type="InterPro" id="IPR045069">
    <property type="entry name" value="MATE_euk"/>
</dbReference>
<evidence type="ECO:0000256" key="5">
    <source>
        <dbReference type="ARBA" id="ARBA00023136"/>
    </source>
</evidence>
<keyword evidence="8" id="KW-1185">Reference proteome</keyword>
<proteinExistence type="inferred from homology"/>
<keyword evidence="4 6" id="KW-1133">Transmembrane helix</keyword>
<feature type="transmembrane region" description="Helical" evidence="6">
    <location>
        <begin position="53"/>
        <end position="72"/>
    </location>
</feature>
<name>A0AAV6IHZ8_9ERIC</name>
<evidence type="ECO:0000256" key="1">
    <source>
        <dbReference type="ARBA" id="ARBA00004141"/>
    </source>
</evidence>
<evidence type="ECO:0000256" key="2">
    <source>
        <dbReference type="ARBA" id="ARBA00010199"/>
    </source>
</evidence>
<comment type="similarity">
    <text evidence="2">Belongs to the multi antimicrobial extrusion (MATE) (TC 2.A.66.1) family.</text>
</comment>
<dbReference type="GO" id="GO:1990961">
    <property type="term" value="P:xenobiotic detoxification by transmembrane export across the plasma membrane"/>
    <property type="evidence" value="ECO:0007669"/>
    <property type="project" value="InterPro"/>
</dbReference>
<feature type="transmembrane region" description="Helical" evidence="6">
    <location>
        <begin position="297"/>
        <end position="317"/>
    </location>
</feature>
<evidence type="ECO:0000313" key="7">
    <source>
        <dbReference type="EMBL" id="KAG5528018.1"/>
    </source>
</evidence>
<dbReference type="GO" id="GO:0015297">
    <property type="term" value="F:antiporter activity"/>
    <property type="evidence" value="ECO:0007669"/>
    <property type="project" value="InterPro"/>
</dbReference>
<feature type="transmembrane region" description="Helical" evidence="6">
    <location>
        <begin position="258"/>
        <end position="285"/>
    </location>
</feature>
<keyword evidence="5 6" id="KW-0472">Membrane</keyword>
<evidence type="ECO:0000256" key="3">
    <source>
        <dbReference type="ARBA" id="ARBA00022692"/>
    </source>
</evidence>
<feature type="transmembrane region" description="Helical" evidence="6">
    <location>
        <begin position="200"/>
        <end position="221"/>
    </location>
</feature>
<dbReference type="GO" id="GO:0016020">
    <property type="term" value="C:membrane"/>
    <property type="evidence" value="ECO:0007669"/>
    <property type="project" value="UniProtKB-SubCell"/>
</dbReference>
<comment type="subcellular location">
    <subcellularLocation>
        <location evidence="1">Membrane</location>
        <topology evidence="1">Multi-pass membrane protein</topology>
    </subcellularLocation>
</comment>
<comment type="caution">
    <text evidence="7">The sequence shown here is derived from an EMBL/GenBank/DDBJ whole genome shotgun (WGS) entry which is preliminary data.</text>
</comment>
<dbReference type="CDD" id="cd13132">
    <property type="entry name" value="MATE_eukaryotic"/>
    <property type="match status" value="1"/>
</dbReference>
<evidence type="ECO:0000256" key="6">
    <source>
        <dbReference type="SAM" id="Phobius"/>
    </source>
</evidence>
<gene>
    <name evidence="7" type="ORF">RHGRI_028824</name>
</gene>
<dbReference type="EMBL" id="JACTNZ010000010">
    <property type="protein sequence ID" value="KAG5528018.1"/>
    <property type="molecule type" value="Genomic_DNA"/>
</dbReference>
<dbReference type="PANTHER" id="PTHR11206">
    <property type="entry name" value="MULTIDRUG RESISTANCE PROTEIN"/>
    <property type="match status" value="1"/>
</dbReference>
<evidence type="ECO:0000256" key="4">
    <source>
        <dbReference type="ARBA" id="ARBA00022989"/>
    </source>
</evidence>
<accession>A0AAV6IHZ8</accession>
<keyword evidence="3 6" id="KW-0812">Transmembrane</keyword>
<sequence length="407" mass="44541">MLVLKEGDFSTRTELKSNKHQKGVMEESLLLKNEDRKLVLITPEAFVEELKKVTAIAAPMVVVTMTQYLLRVAPMIMVGHISELSLSSVAIATSLTNVTGYSVLFGMAGALETLCGQAYGAEQYRKLGTYTYGAILSLILVCLPISLLWIFMDKLLVFFGQDPIVSMEAGKYAIWLIPSLFPYAILESMVPLTTTSLHSLIPYSIGAAARCISAYISDYMYALYSTEKRKIGHICSTRVSNELGAGNSRAAQLSVCTVMVLAVAEAIMVSAALFCCRFILGYAYSSEKEVVDYVREMTPLLCLSIVMDSLTAILSGIARGSGWQHIGAYVNFGAYYLVGIPLAIVLGFLRNLRGEGIWGGIVTGTILQVILLTSATCLTNWQEQANKARERIFKGRILADKLIDQLN</sequence>
<feature type="transmembrane region" description="Helical" evidence="6">
    <location>
        <begin position="329"/>
        <end position="350"/>
    </location>
</feature>
<feature type="transmembrane region" description="Helical" evidence="6">
    <location>
        <begin position="356"/>
        <end position="381"/>
    </location>
</feature>
<dbReference type="InterPro" id="IPR002528">
    <property type="entry name" value="MATE_fam"/>
</dbReference>
<evidence type="ECO:0008006" key="9">
    <source>
        <dbReference type="Google" id="ProtNLM"/>
    </source>
</evidence>
<reference evidence="7" key="1">
    <citation type="submission" date="2020-08" db="EMBL/GenBank/DDBJ databases">
        <title>Plant Genome Project.</title>
        <authorList>
            <person name="Zhang R.-G."/>
        </authorList>
    </citation>
    <scope>NUCLEOTIDE SEQUENCE</scope>
    <source>
        <strain evidence="7">WSP0</strain>
        <tissue evidence="7">Leaf</tissue>
    </source>
</reference>
<organism evidence="7 8">
    <name type="scientific">Rhododendron griersonianum</name>
    <dbReference type="NCBI Taxonomy" id="479676"/>
    <lineage>
        <taxon>Eukaryota</taxon>
        <taxon>Viridiplantae</taxon>
        <taxon>Streptophyta</taxon>
        <taxon>Embryophyta</taxon>
        <taxon>Tracheophyta</taxon>
        <taxon>Spermatophyta</taxon>
        <taxon>Magnoliopsida</taxon>
        <taxon>eudicotyledons</taxon>
        <taxon>Gunneridae</taxon>
        <taxon>Pentapetalae</taxon>
        <taxon>asterids</taxon>
        <taxon>Ericales</taxon>
        <taxon>Ericaceae</taxon>
        <taxon>Ericoideae</taxon>
        <taxon>Rhodoreae</taxon>
        <taxon>Rhododendron</taxon>
    </lineage>
</organism>
<dbReference type="Proteomes" id="UP000823749">
    <property type="component" value="Chromosome 10"/>
</dbReference>
<evidence type="ECO:0000313" key="8">
    <source>
        <dbReference type="Proteomes" id="UP000823749"/>
    </source>
</evidence>
<feature type="transmembrane region" description="Helical" evidence="6">
    <location>
        <begin position="84"/>
        <end position="110"/>
    </location>
</feature>